<evidence type="ECO:0000256" key="2">
    <source>
        <dbReference type="ARBA" id="ARBA00024867"/>
    </source>
</evidence>
<feature type="modified residue" description="4-aspartylphosphate" evidence="3">
    <location>
        <position position="56"/>
    </location>
</feature>
<dbReference type="SMART" id="SM00448">
    <property type="entry name" value="REC"/>
    <property type="match status" value="1"/>
</dbReference>
<dbReference type="STRING" id="633697.EubceDRAFT1_1587"/>
<feature type="domain" description="HTH LytTR-type" evidence="5">
    <location>
        <begin position="128"/>
        <end position="200"/>
    </location>
</feature>
<protein>
    <recommendedName>
        <fullName evidence="1">Stage 0 sporulation protein A homolog</fullName>
    </recommendedName>
</protein>
<dbReference type="Gene3D" id="3.40.50.2300">
    <property type="match status" value="1"/>
</dbReference>
<name>I5AUA3_EUBC6</name>
<comment type="function">
    <text evidence="2">May play the central regulatory role in sporulation. It may be an element of the effector pathway responsible for the activation of sporulation genes in response to nutritional stress. Spo0A may act in concert with spo0H (a sigma factor) to control the expression of some genes that are critical to the sporulation process.</text>
</comment>
<dbReference type="InterPro" id="IPR011006">
    <property type="entry name" value="CheY-like_superfamily"/>
</dbReference>
<dbReference type="Proteomes" id="UP000005753">
    <property type="component" value="Chromosome"/>
</dbReference>
<keyword evidence="7" id="KW-1185">Reference proteome</keyword>
<reference evidence="6 7" key="2">
    <citation type="submission" date="2012-02" db="EMBL/GenBank/DDBJ databases">
        <title>Improved High-Quality Draft sequence of Eubacterium cellulosolvens 6.</title>
        <authorList>
            <consortium name="US DOE Joint Genome Institute"/>
            <person name="Lucas S."/>
            <person name="Han J."/>
            <person name="Lapidus A."/>
            <person name="Cheng J.-F."/>
            <person name="Goodwin L."/>
            <person name="Pitluck S."/>
            <person name="Peters L."/>
            <person name="Mikhailova N."/>
            <person name="Gu W."/>
            <person name="Detter J.C."/>
            <person name="Han C."/>
            <person name="Tapia R."/>
            <person name="Land M."/>
            <person name="Hauser L."/>
            <person name="Kyrpides N."/>
            <person name="Ivanova N."/>
            <person name="Pagani I."/>
            <person name="Johnson E."/>
            <person name="Mukhopadhyay B."/>
            <person name="Anderson I."/>
            <person name="Woyke T."/>
        </authorList>
    </citation>
    <scope>NUCLEOTIDE SEQUENCE [LARGE SCALE GENOMIC DNA]</scope>
    <source>
        <strain evidence="6 7">6</strain>
    </source>
</reference>
<dbReference type="SMART" id="SM00850">
    <property type="entry name" value="LytTR"/>
    <property type="match status" value="1"/>
</dbReference>
<dbReference type="AlphaFoldDB" id="I5AUA3"/>
<dbReference type="HOGENOM" id="CLU_000445_14_2_9"/>
<evidence type="ECO:0000256" key="3">
    <source>
        <dbReference type="PROSITE-ProRule" id="PRU00169"/>
    </source>
</evidence>
<dbReference type="PANTHER" id="PTHR37299:SF1">
    <property type="entry name" value="STAGE 0 SPORULATION PROTEIN A HOMOLOG"/>
    <property type="match status" value="1"/>
</dbReference>
<dbReference type="PROSITE" id="PS50110">
    <property type="entry name" value="RESPONSE_REGULATORY"/>
    <property type="match status" value="1"/>
</dbReference>
<dbReference type="Pfam" id="PF00072">
    <property type="entry name" value="Response_reg"/>
    <property type="match status" value="1"/>
</dbReference>
<evidence type="ECO:0000313" key="6">
    <source>
        <dbReference type="EMBL" id="EIM57376.1"/>
    </source>
</evidence>
<sequence length="239" mass="28167">MEQLNICICEDNDRDYETLRALIDKEEANTVCEHYSSAEDFLKEYYPGKFDLLFLDIYMQSVTGIEALERIRTVDQNLSVVLVTTSTDFALESYRLRAMRYVEKPVREEDVSEVIQFCLLKKESQPHLEVKSGYNKLRIPFDQILYVEQKGRNMSICQTDDQIIRVSGKLDDIQSQFEGETFFRCHKSYIVNLSHIRSVDSELQTFVMTNEDCVHIRRESFYKAKHAYEDFLFDIAQRV</sequence>
<dbReference type="GO" id="GO:0003677">
    <property type="term" value="F:DNA binding"/>
    <property type="evidence" value="ECO:0007669"/>
    <property type="project" value="InterPro"/>
</dbReference>
<dbReference type="GO" id="GO:0000156">
    <property type="term" value="F:phosphorelay response regulator activity"/>
    <property type="evidence" value="ECO:0007669"/>
    <property type="project" value="InterPro"/>
</dbReference>
<dbReference type="Gene3D" id="2.40.50.1020">
    <property type="entry name" value="LytTr DNA-binding domain"/>
    <property type="match status" value="1"/>
</dbReference>
<evidence type="ECO:0000259" key="4">
    <source>
        <dbReference type="PROSITE" id="PS50110"/>
    </source>
</evidence>
<reference evidence="6 7" key="1">
    <citation type="submission" date="2010-08" db="EMBL/GenBank/DDBJ databases">
        <authorList>
            <consortium name="US DOE Joint Genome Institute (JGI-PGF)"/>
            <person name="Lucas S."/>
            <person name="Copeland A."/>
            <person name="Lapidus A."/>
            <person name="Cheng J.-F."/>
            <person name="Bruce D."/>
            <person name="Goodwin L."/>
            <person name="Pitluck S."/>
            <person name="Land M.L."/>
            <person name="Hauser L."/>
            <person name="Chang Y.-J."/>
            <person name="Anderson I.J."/>
            <person name="Johnson E."/>
            <person name="Mulhopadhyay B."/>
            <person name="Kyrpides N."/>
            <person name="Woyke T.J."/>
        </authorList>
    </citation>
    <scope>NUCLEOTIDE SEQUENCE [LARGE SCALE GENOMIC DNA]</scope>
    <source>
        <strain evidence="6 7">6</strain>
    </source>
</reference>
<evidence type="ECO:0000259" key="5">
    <source>
        <dbReference type="PROSITE" id="PS50930"/>
    </source>
</evidence>
<dbReference type="Pfam" id="PF04397">
    <property type="entry name" value="LytTR"/>
    <property type="match status" value="1"/>
</dbReference>
<organism evidence="6 7">
    <name type="scientific">Eubacterium cellulosolvens (strain ATCC 43171 / JCM 9499 / 6)</name>
    <name type="common">Cillobacterium cellulosolvens</name>
    <dbReference type="NCBI Taxonomy" id="633697"/>
    <lineage>
        <taxon>Bacteria</taxon>
        <taxon>Bacillati</taxon>
        <taxon>Bacillota</taxon>
        <taxon>Clostridia</taxon>
        <taxon>Eubacteriales</taxon>
        <taxon>Eubacteriaceae</taxon>
        <taxon>Eubacterium</taxon>
    </lineage>
</organism>
<accession>I5AUA3</accession>
<dbReference type="InterPro" id="IPR001789">
    <property type="entry name" value="Sig_transdc_resp-reg_receiver"/>
</dbReference>
<dbReference type="InterPro" id="IPR046947">
    <property type="entry name" value="LytR-like"/>
</dbReference>
<keyword evidence="3" id="KW-0597">Phosphoprotein</keyword>
<dbReference type="PROSITE" id="PS50930">
    <property type="entry name" value="HTH_LYTTR"/>
    <property type="match status" value="1"/>
</dbReference>
<gene>
    <name evidence="6" type="ORF">EubceDRAFT1_1587</name>
</gene>
<dbReference type="eggNOG" id="COG3279">
    <property type="taxonomic scope" value="Bacteria"/>
</dbReference>
<dbReference type="EMBL" id="CM001487">
    <property type="protein sequence ID" value="EIM57376.1"/>
    <property type="molecule type" value="Genomic_DNA"/>
</dbReference>
<feature type="domain" description="Response regulatory" evidence="4">
    <location>
        <begin position="5"/>
        <end position="119"/>
    </location>
</feature>
<dbReference type="SUPFAM" id="SSF52172">
    <property type="entry name" value="CheY-like"/>
    <property type="match status" value="1"/>
</dbReference>
<evidence type="ECO:0000256" key="1">
    <source>
        <dbReference type="ARBA" id="ARBA00018672"/>
    </source>
</evidence>
<evidence type="ECO:0000313" key="7">
    <source>
        <dbReference type="Proteomes" id="UP000005753"/>
    </source>
</evidence>
<dbReference type="InterPro" id="IPR007492">
    <property type="entry name" value="LytTR_DNA-bd_dom"/>
</dbReference>
<dbReference type="OrthoDB" id="113975at2"/>
<dbReference type="PANTHER" id="PTHR37299">
    <property type="entry name" value="TRANSCRIPTIONAL REGULATOR-RELATED"/>
    <property type="match status" value="1"/>
</dbReference>
<proteinExistence type="predicted"/>